<dbReference type="FunFam" id="2.30.180.10:FF:000001">
    <property type="entry name" value="periostin isoform X1"/>
    <property type="match status" value="1"/>
</dbReference>
<keyword evidence="7" id="KW-0130">Cell adhesion</keyword>
<reference evidence="13" key="1">
    <citation type="submission" date="2018-06" db="EMBL/GenBank/DDBJ databases">
        <title>Genome assembly of Danube salmon.</title>
        <authorList>
            <person name="Macqueen D.J."/>
            <person name="Gundappa M.K."/>
        </authorList>
    </citation>
    <scope>NUCLEOTIDE SEQUENCE [LARGE SCALE GENOMIC DNA]</scope>
</reference>
<keyword evidence="13" id="KW-1185">Reference proteome</keyword>
<dbReference type="InterPro" id="IPR036378">
    <property type="entry name" value="FAS1_dom_sf"/>
</dbReference>
<dbReference type="InterPro" id="IPR050904">
    <property type="entry name" value="Adhesion/Biosynth-related"/>
</dbReference>
<feature type="chain" id="PRO_5021234072" evidence="9">
    <location>
        <begin position="23"/>
        <end position="877"/>
    </location>
</feature>
<dbReference type="STRING" id="62062.ENSHHUP00000084660"/>
<keyword evidence="4" id="KW-0272">Extracellular matrix</keyword>
<feature type="domain" description="FAS1" evidence="10">
    <location>
        <begin position="496"/>
        <end position="628"/>
    </location>
</feature>
<evidence type="ECO:0000313" key="12">
    <source>
        <dbReference type="Ensembl" id="ENSHHUP00000084660.1"/>
    </source>
</evidence>
<reference evidence="12" key="3">
    <citation type="submission" date="2025-09" db="UniProtKB">
        <authorList>
            <consortium name="Ensembl"/>
        </authorList>
    </citation>
    <scope>IDENTIFICATION</scope>
</reference>
<accession>A0A4W5REA9</accession>
<dbReference type="PANTHER" id="PTHR10900">
    <property type="entry name" value="PERIOSTIN-RELATED"/>
    <property type="match status" value="1"/>
</dbReference>
<comment type="subcellular location">
    <subcellularLocation>
        <location evidence="1">Secreted</location>
        <location evidence="1">Extracellular space</location>
        <location evidence="1">Extracellular matrix</location>
    </subcellularLocation>
</comment>
<dbReference type="InterPro" id="IPR000782">
    <property type="entry name" value="FAS1_domain"/>
</dbReference>
<organism evidence="12 13">
    <name type="scientific">Hucho hucho</name>
    <name type="common">huchen</name>
    <dbReference type="NCBI Taxonomy" id="62062"/>
    <lineage>
        <taxon>Eukaryota</taxon>
        <taxon>Metazoa</taxon>
        <taxon>Chordata</taxon>
        <taxon>Craniata</taxon>
        <taxon>Vertebrata</taxon>
        <taxon>Euteleostomi</taxon>
        <taxon>Actinopterygii</taxon>
        <taxon>Neopterygii</taxon>
        <taxon>Teleostei</taxon>
        <taxon>Protacanthopterygii</taxon>
        <taxon>Salmoniformes</taxon>
        <taxon>Salmonidae</taxon>
        <taxon>Salmoninae</taxon>
        <taxon>Hucho</taxon>
    </lineage>
</organism>
<dbReference type="PANTHER" id="PTHR10900:SF12">
    <property type="entry name" value="PERIOSTIN"/>
    <property type="match status" value="1"/>
</dbReference>
<evidence type="ECO:0000256" key="6">
    <source>
        <dbReference type="ARBA" id="ARBA00022737"/>
    </source>
</evidence>
<dbReference type="FunFam" id="2.30.180.10:FF:000002">
    <property type="entry name" value="periostin isoform X1"/>
    <property type="match status" value="1"/>
</dbReference>
<evidence type="ECO:0000256" key="7">
    <source>
        <dbReference type="ARBA" id="ARBA00022889"/>
    </source>
</evidence>
<dbReference type="Gene3D" id="2.30.180.10">
    <property type="entry name" value="FAS1 domain"/>
    <property type="match status" value="4"/>
</dbReference>
<dbReference type="GO" id="GO:0031012">
    <property type="term" value="C:extracellular matrix"/>
    <property type="evidence" value="ECO:0007669"/>
    <property type="project" value="TreeGrafter"/>
</dbReference>
<dbReference type="FunFam" id="2.30.180.10:FF:000003">
    <property type="entry name" value="periostin isoform X1"/>
    <property type="match status" value="1"/>
</dbReference>
<evidence type="ECO:0000256" key="4">
    <source>
        <dbReference type="ARBA" id="ARBA00022530"/>
    </source>
</evidence>
<dbReference type="Pfam" id="PF02469">
    <property type="entry name" value="Fasciclin"/>
    <property type="match status" value="4"/>
</dbReference>
<feature type="domain" description="EMI" evidence="11">
    <location>
        <begin position="40"/>
        <end position="94"/>
    </location>
</feature>
<keyword evidence="5 9" id="KW-0732">Signal</keyword>
<sequence length="877" mass="96335">MNLVFVAMLALFALSSVDRVDSSAYDKIVTHSRIRARIQGPNVCALQQVMGTKKKYFSTCRNWYKGSICGKKAVVLYECCPGYMKLEGMKGCPAVAPIDHVYGTLGLVKASTTQQYSDLSKMREEIEGKGSFTMFTPSNEAWDLLDPEVRGALVSNVNVELYNALHYHMVNRRMLTKDLKNDMSITSMYNNMGLYINHYSNGIVTVNCARIIHGNQVATNGVVHVIDRVITVVGNTIKDILEVNEDLSSFSAVALASGVMDKMGQPGHFTLFAPTNEAMENLGASFLERIMGDKAVIGALVDYHLLNSVQCSEAIMAGSVYETVEGSTIEIGCDGDSLTVNGIKMVLKKDIVTSNGVIHLIDKVLIPDSAKEVMELFGESQSTFSDMVSELGLSAAMKPETEYTLLAPLNPAFSDEVMSIDQSVLKVILENHILKLKHTLSELYNGQLLETISGKLLRVFIYRTAVCIENACMVRGSKEGSNGALHLMRSLIKPAQTTIYELLISDGRFNIFLSLMESAGLTELLKQEGSYTVFAPTDEAFDGLTEQDITMLTSDVNVLRTILLYHFSNGVFINGGLEGGVTNLLKTIQGHNLHVLSVNNSISVNSVDVPDIDLMATNGVTHVVKNILYPGDLPVGREDLLVLLKRLIKYIQIKYVSGFSYTEIPLTFIKRTVTTTTTHITVESVIKGEPTVTKVTRVIEGEPTITKVTRVIEGEPIITKVTRVVEGEPTFTKVTRVIETEPSLTKVVVEGEPTFTTVTRVIEGEPSITKVTRVVETHSGSSDGGLETDGDIKRILDEEVSKVKKFLESEVHILQEEEIKKLIEGGATGYTSVTKFIEPQIIEGPDFAKITTIHGNPEMIDQESERITKLIQGQNLT</sequence>
<dbReference type="GO" id="GO:0005615">
    <property type="term" value="C:extracellular space"/>
    <property type="evidence" value="ECO:0007669"/>
    <property type="project" value="TreeGrafter"/>
</dbReference>
<dbReference type="PIRSF" id="PIRSF016553">
    <property type="entry name" value="BIGH3_OSF2"/>
    <property type="match status" value="1"/>
</dbReference>
<dbReference type="InterPro" id="IPR016666">
    <property type="entry name" value="TGFBI/POSTN"/>
</dbReference>
<evidence type="ECO:0000256" key="1">
    <source>
        <dbReference type="ARBA" id="ARBA00004498"/>
    </source>
</evidence>
<evidence type="ECO:0000259" key="11">
    <source>
        <dbReference type="PROSITE" id="PS51041"/>
    </source>
</evidence>
<feature type="domain" description="FAS1" evidence="10">
    <location>
        <begin position="368"/>
        <end position="492"/>
    </location>
</feature>
<keyword evidence="6" id="KW-0677">Repeat</keyword>
<evidence type="ECO:0000256" key="3">
    <source>
        <dbReference type="ARBA" id="ARBA00022525"/>
    </source>
</evidence>
<dbReference type="Proteomes" id="UP000314982">
    <property type="component" value="Unassembled WGS sequence"/>
</dbReference>
<feature type="domain" description="FAS1" evidence="10">
    <location>
        <begin position="234"/>
        <end position="365"/>
    </location>
</feature>
<protein>
    <submittedName>
        <fullName evidence="12">Periostin</fullName>
    </submittedName>
</protein>
<keyword evidence="8" id="KW-1015">Disulfide bond</keyword>
<dbReference type="GO" id="GO:0007155">
    <property type="term" value="P:cell adhesion"/>
    <property type="evidence" value="ECO:0007669"/>
    <property type="project" value="UniProtKB-KW"/>
</dbReference>
<evidence type="ECO:0000256" key="8">
    <source>
        <dbReference type="ARBA" id="ARBA00023157"/>
    </source>
</evidence>
<dbReference type="FunFam" id="2.30.180.10:FF:000032">
    <property type="entry name" value="Fasciclin domain-containing protein, putative"/>
    <property type="match status" value="1"/>
</dbReference>
<evidence type="ECO:0000259" key="10">
    <source>
        <dbReference type="PROSITE" id="PS50213"/>
    </source>
</evidence>
<dbReference type="SMART" id="SM00554">
    <property type="entry name" value="FAS1"/>
    <property type="match status" value="4"/>
</dbReference>
<keyword evidence="3" id="KW-0964">Secreted</keyword>
<keyword evidence="2" id="KW-0301">Gamma-carboxyglutamic acid</keyword>
<evidence type="ECO:0000256" key="2">
    <source>
        <dbReference type="ARBA" id="ARBA00022479"/>
    </source>
</evidence>
<dbReference type="SUPFAM" id="SSF82153">
    <property type="entry name" value="FAS1 domain"/>
    <property type="match status" value="4"/>
</dbReference>
<dbReference type="PROSITE" id="PS50213">
    <property type="entry name" value="FAS1"/>
    <property type="match status" value="4"/>
</dbReference>
<dbReference type="AlphaFoldDB" id="A0A4W5REA9"/>
<feature type="signal peptide" evidence="9">
    <location>
        <begin position="1"/>
        <end position="22"/>
    </location>
</feature>
<reference evidence="12" key="2">
    <citation type="submission" date="2025-08" db="UniProtKB">
        <authorList>
            <consortium name="Ensembl"/>
        </authorList>
    </citation>
    <scope>IDENTIFICATION</scope>
</reference>
<dbReference type="Ensembl" id="ENSHHUT00000087310.1">
    <property type="protein sequence ID" value="ENSHHUP00000084660.1"/>
    <property type="gene ID" value="ENSHHUG00000049078.1"/>
</dbReference>
<proteinExistence type="predicted"/>
<name>A0A4W5REA9_9TELE</name>
<dbReference type="GO" id="GO:0030198">
    <property type="term" value="P:extracellular matrix organization"/>
    <property type="evidence" value="ECO:0007669"/>
    <property type="project" value="TreeGrafter"/>
</dbReference>
<dbReference type="GO" id="GO:0050839">
    <property type="term" value="F:cell adhesion molecule binding"/>
    <property type="evidence" value="ECO:0007669"/>
    <property type="project" value="TreeGrafter"/>
</dbReference>
<evidence type="ECO:0000256" key="9">
    <source>
        <dbReference type="SAM" id="SignalP"/>
    </source>
</evidence>
<evidence type="ECO:0000256" key="5">
    <source>
        <dbReference type="ARBA" id="ARBA00022729"/>
    </source>
</evidence>
<dbReference type="PROSITE" id="PS51041">
    <property type="entry name" value="EMI"/>
    <property type="match status" value="1"/>
</dbReference>
<dbReference type="InterPro" id="IPR011489">
    <property type="entry name" value="EMI_domain"/>
</dbReference>
<dbReference type="GeneTree" id="ENSGT00530000063860"/>
<feature type="domain" description="FAS1" evidence="10">
    <location>
        <begin position="100"/>
        <end position="230"/>
    </location>
</feature>
<evidence type="ECO:0000313" key="13">
    <source>
        <dbReference type="Proteomes" id="UP000314982"/>
    </source>
</evidence>